<dbReference type="InterPro" id="IPR019734">
    <property type="entry name" value="TPR_rpt"/>
</dbReference>
<name>A0A845DSA9_9BACI</name>
<dbReference type="RefSeq" id="WP_160837050.1">
    <property type="nucleotide sequence ID" value="NZ_WMET01000002.1"/>
</dbReference>
<sequence>MMKRTCILKIDLKEICSPKSTVDQLGVWKMEYGKVLRFHRVKQGLTQNQLADGIISPAYLSKIENDQTVPASEVLELLYERLGLDFHDSSYNHPSKDKLKEWYETIVFKRKEEAEKLKEELSYQKDTLNNHHLYIFFELFRIRHLLLENKVEKAYEAWKDIKQHEDTFDDEMKYYFHLSSGLLDYYRGNFDESFQQLMEAKNYSSSIVHELADWEYSDLYYILALSTSQATHISASVFYVDQALEIFQARYDLEKSADCHILQGINYSKLKNYAKSLENFNIARKIATQTDNRNQLNLVFINIGTLESRLGNHKSAITNYQKSLQYNDADTNFKKSYLLTAIHSLILEHYRLDDYDGCTAWIIKGEKHLESISSKPHELHFSFYRMVIENQSDLVEYLEETLIPYFQAKKEHIYIIRYSMVLADLLEKKRMYKKSSEYLRLAIDLLNKHSHLGGILL</sequence>
<accession>A0A845DSA9</accession>
<dbReference type="AlphaFoldDB" id="A0A845DSA9"/>
<dbReference type="InterPro" id="IPR053163">
    <property type="entry name" value="HTH-type_regulator_Rgg"/>
</dbReference>
<dbReference type="SUPFAM" id="SSF47413">
    <property type="entry name" value="lambda repressor-like DNA-binding domains"/>
    <property type="match status" value="1"/>
</dbReference>
<dbReference type="SMART" id="SM00028">
    <property type="entry name" value="TPR"/>
    <property type="match status" value="3"/>
</dbReference>
<dbReference type="GO" id="GO:0003677">
    <property type="term" value="F:DNA binding"/>
    <property type="evidence" value="ECO:0007669"/>
    <property type="project" value="InterPro"/>
</dbReference>
<dbReference type="SUPFAM" id="SSF48452">
    <property type="entry name" value="TPR-like"/>
    <property type="match status" value="1"/>
</dbReference>
<evidence type="ECO:0000313" key="3">
    <source>
        <dbReference type="EMBL" id="MYL20390.1"/>
    </source>
</evidence>
<dbReference type="CDD" id="cd00093">
    <property type="entry name" value="HTH_XRE"/>
    <property type="match status" value="1"/>
</dbReference>
<evidence type="ECO:0000313" key="4">
    <source>
        <dbReference type="Proteomes" id="UP000460949"/>
    </source>
</evidence>
<proteinExistence type="predicted"/>
<dbReference type="Gene3D" id="1.25.40.10">
    <property type="entry name" value="Tetratricopeptide repeat domain"/>
    <property type="match status" value="1"/>
</dbReference>
<dbReference type="Gene3D" id="1.10.260.40">
    <property type="entry name" value="lambda repressor-like DNA-binding domains"/>
    <property type="match status" value="1"/>
</dbReference>
<organism evidence="3 4">
    <name type="scientific">Halobacillus litoralis</name>
    <dbReference type="NCBI Taxonomy" id="45668"/>
    <lineage>
        <taxon>Bacteria</taxon>
        <taxon>Bacillati</taxon>
        <taxon>Bacillota</taxon>
        <taxon>Bacilli</taxon>
        <taxon>Bacillales</taxon>
        <taxon>Bacillaceae</taxon>
        <taxon>Halobacillus</taxon>
    </lineage>
</organism>
<keyword evidence="1" id="KW-0802">TPR repeat</keyword>
<feature type="repeat" description="TPR" evidence="1">
    <location>
        <begin position="297"/>
        <end position="330"/>
    </location>
</feature>
<reference evidence="3 4" key="1">
    <citation type="submission" date="2019-11" db="EMBL/GenBank/DDBJ databases">
        <title>Genome sequences of 17 halophilic strains isolated from different environments.</title>
        <authorList>
            <person name="Furrow R.E."/>
        </authorList>
    </citation>
    <scope>NUCLEOTIDE SEQUENCE [LARGE SCALE GENOMIC DNA]</scope>
    <source>
        <strain evidence="3 4">22511_23_Filter</strain>
    </source>
</reference>
<dbReference type="Pfam" id="PF13424">
    <property type="entry name" value="TPR_12"/>
    <property type="match status" value="1"/>
</dbReference>
<dbReference type="PROSITE" id="PS50943">
    <property type="entry name" value="HTH_CROC1"/>
    <property type="match status" value="1"/>
</dbReference>
<comment type="caution">
    <text evidence="3">The sequence shown here is derived from an EMBL/GenBank/DDBJ whole genome shotgun (WGS) entry which is preliminary data.</text>
</comment>
<dbReference type="Pfam" id="PF01381">
    <property type="entry name" value="HTH_3"/>
    <property type="match status" value="1"/>
</dbReference>
<gene>
    <name evidence="3" type="ORF">GLW04_10855</name>
</gene>
<dbReference type="EMBL" id="WMET01000002">
    <property type="protein sequence ID" value="MYL20390.1"/>
    <property type="molecule type" value="Genomic_DNA"/>
</dbReference>
<feature type="domain" description="HTH cro/C1-type" evidence="2">
    <location>
        <begin position="36"/>
        <end position="89"/>
    </location>
</feature>
<dbReference type="PROSITE" id="PS50005">
    <property type="entry name" value="TPR"/>
    <property type="match status" value="1"/>
</dbReference>
<evidence type="ECO:0000256" key="1">
    <source>
        <dbReference type="PROSITE-ProRule" id="PRU00339"/>
    </source>
</evidence>
<dbReference type="InterPro" id="IPR001387">
    <property type="entry name" value="Cro/C1-type_HTH"/>
</dbReference>
<evidence type="ECO:0000259" key="2">
    <source>
        <dbReference type="PROSITE" id="PS50943"/>
    </source>
</evidence>
<dbReference type="Proteomes" id="UP000460949">
    <property type="component" value="Unassembled WGS sequence"/>
</dbReference>
<dbReference type="InterPro" id="IPR011990">
    <property type="entry name" value="TPR-like_helical_dom_sf"/>
</dbReference>
<protein>
    <submittedName>
        <fullName evidence="3">Tetratricopeptide repeat protein</fullName>
    </submittedName>
</protein>
<dbReference type="InterPro" id="IPR010982">
    <property type="entry name" value="Lambda_DNA-bd_dom_sf"/>
</dbReference>
<dbReference type="PANTHER" id="PTHR37038">
    <property type="entry name" value="TRANSCRIPTIONAL REGULATOR-RELATED"/>
    <property type="match status" value="1"/>
</dbReference>
<dbReference type="SMART" id="SM00530">
    <property type="entry name" value="HTH_XRE"/>
    <property type="match status" value="1"/>
</dbReference>